<accession>A0ACC0XJ30</accession>
<dbReference type="EMBL" id="CM047747">
    <property type="protein sequence ID" value="KAJ0018408.1"/>
    <property type="molecule type" value="Genomic_DNA"/>
</dbReference>
<organism evidence="1 2">
    <name type="scientific">Pistacia integerrima</name>
    <dbReference type="NCBI Taxonomy" id="434235"/>
    <lineage>
        <taxon>Eukaryota</taxon>
        <taxon>Viridiplantae</taxon>
        <taxon>Streptophyta</taxon>
        <taxon>Embryophyta</taxon>
        <taxon>Tracheophyta</taxon>
        <taxon>Spermatophyta</taxon>
        <taxon>Magnoliopsida</taxon>
        <taxon>eudicotyledons</taxon>
        <taxon>Gunneridae</taxon>
        <taxon>Pentapetalae</taxon>
        <taxon>rosids</taxon>
        <taxon>malvids</taxon>
        <taxon>Sapindales</taxon>
        <taxon>Anacardiaceae</taxon>
        <taxon>Pistacia</taxon>
    </lineage>
</organism>
<evidence type="ECO:0000313" key="1">
    <source>
        <dbReference type="EMBL" id="KAJ0018408.1"/>
    </source>
</evidence>
<reference evidence="2" key="1">
    <citation type="journal article" date="2023" name="G3 (Bethesda)">
        <title>Genome assembly and association tests identify interacting loci associated with vigor, precocity, and sex in interspecific pistachio rootstocks.</title>
        <authorList>
            <person name="Palmer W."/>
            <person name="Jacygrad E."/>
            <person name="Sagayaradj S."/>
            <person name="Cavanaugh K."/>
            <person name="Han R."/>
            <person name="Bertier L."/>
            <person name="Beede B."/>
            <person name="Kafkas S."/>
            <person name="Golino D."/>
            <person name="Preece J."/>
            <person name="Michelmore R."/>
        </authorList>
    </citation>
    <scope>NUCLEOTIDE SEQUENCE [LARGE SCALE GENOMIC DNA]</scope>
</reference>
<proteinExistence type="predicted"/>
<evidence type="ECO:0000313" key="2">
    <source>
        <dbReference type="Proteomes" id="UP001163603"/>
    </source>
</evidence>
<keyword evidence="2" id="KW-1185">Reference proteome</keyword>
<sequence length="53" mass="6111">MNLNFIVSVAKKTLNLTVKSGNFANWKRSIVYSSNYPLNKLIGVYKNHQSYFV</sequence>
<gene>
    <name evidence="1" type="ORF">Pint_10476</name>
</gene>
<name>A0ACC0XJ30_9ROSI</name>
<comment type="caution">
    <text evidence="1">The sequence shown here is derived from an EMBL/GenBank/DDBJ whole genome shotgun (WGS) entry which is preliminary data.</text>
</comment>
<dbReference type="Proteomes" id="UP001163603">
    <property type="component" value="Chromosome 12"/>
</dbReference>
<protein>
    <submittedName>
        <fullName evidence="1">Uncharacterized protein</fullName>
    </submittedName>
</protein>